<feature type="non-terminal residue" evidence="1">
    <location>
        <position position="29"/>
    </location>
</feature>
<evidence type="ECO:0000313" key="1">
    <source>
        <dbReference type="EMBL" id="TRY81844.1"/>
    </source>
</evidence>
<gene>
    <name evidence="1" type="ORF">DNTS_011409</name>
</gene>
<name>A0A553PW22_9TELE</name>
<dbReference type="EMBL" id="SRMA01026592">
    <property type="protein sequence ID" value="TRY81844.1"/>
    <property type="molecule type" value="Genomic_DNA"/>
</dbReference>
<evidence type="ECO:0000313" key="2">
    <source>
        <dbReference type="Proteomes" id="UP000316079"/>
    </source>
</evidence>
<proteinExistence type="predicted"/>
<sequence length="29" mass="3429">MDKILNEKADEVEMEIRVPSYPLPLEIQQ</sequence>
<organism evidence="1 2">
    <name type="scientific">Danionella cerebrum</name>
    <dbReference type="NCBI Taxonomy" id="2873325"/>
    <lineage>
        <taxon>Eukaryota</taxon>
        <taxon>Metazoa</taxon>
        <taxon>Chordata</taxon>
        <taxon>Craniata</taxon>
        <taxon>Vertebrata</taxon>
        <taxon>Euteleostomi</taxon>
        <taxon>Actinopterygii</taxon>
        <taxon>Neopterygii</taxon>
        <taxon>Teleostei</taxon>
        <taxon>Ostariophysi</taxon>
        <taxon>Cypriniformes</taxon>
        <taxon>Danionidae</taxon>
        <taxon>Danioninae</taxon>
        <taxon>Danionella</taxon>
    </lineage>
</organism>
<dbReference type="Proteomes" id="UP000316079">
    <property type="component" value="Unassembled WGS sequence"/>
</dbReference>
<accession>A0A553PW22</accession>
<protein>
    <submittedName>
        <fullName evidence="1">Uncharacterized protein</fullName>
    </submittedName>
</protein>
<keyword evidence="2" id="KW-1185">Reference proteome</keyword>
<comment type="caution">
    <text evidence="1">The sequence shown here is derived from an EMBL/GenBank/DDBJ whole genome shotgun (WGS) entry which is preliminary data.</text>
</comment>
<reference evidence="1 2" key="1">
    <citation type="journal article" date="2019" name="Sci. Data">
        <title>Hybrid genome assembly and annotation of Danionella translucida.</title>
        <authorList>
            <person name="Kadobianskyi M."/>
            <person name="Schulze L."/>
            <person name="Schuelke M."/>
            <person name="Judkewitz B."/>
        </authorList>
    </citation>
    <scope>NUCLEOTIDE SEQUENCE [LARGE SCALE GENOMIC DNA]</scope>
    <source>
        <strain evidence="1 2">Bolton</strain>
    </source>
</reference>
<dbReference type="AlphaFoldDB" id="A0A553PW22"/>